<dbReference type="GO" id="GO:0005524">
    <property type="term" value="F:ATP binding"/>
    <property type="evidence" value="ECO:0007669"/>
    <property type="project" value="UniProtKB-UniRule"/>
</dbReference>
<keyword evidence="2 5" id="KW-0547">Nucleotide-binding</keyword>
<sequence length="209" mass="23553">MNRLPFIVALTGGIACGKTTVERIFADLGVPIVDADKIAHQVVEKGSIALKKLVEHFGEQILHSDGSLNRAYLRSIIFNSPEARLWVNALLHPIIHDVTLTQFAAINAPYLLWVVPLLIENKLYQEANRVLVVDCDPSVQRLRLQERDQIDKGLAEKMLLSQVSSEVRRRFADDIIINNDDSIKLIPLIMALHHKYLNLANKYNPHVIG</sequence>
<dbReference type="GO" id="GO:0005737">
    <property type="term" value="C:cytoplasm"/>
    <property type="evidence" value="ECO:0007669"/>
    <property type="project" value="UniProtKB-SubCell"/>
</dbReference>
<evidence type="ECO:0000256" key="5">
    <source>
        <dbReference type="HAMAP-Rule" id="MF_00376"/>
    </source>
</evidence>
<comment type="subcellular location">
    <subcellularLocation>
        <location evidence="5">Cytoplasm</location>
    </subcellularLocation>
</comment>
<organism evidence="7 8">
    <name type="scientific">Candidatus Schmidhempelia bombi str. Bimp</name>
    <dbReference type="NCBI Taxonomy" id="1387197"/>
    <lineage>
        <taxon>Bacteria</taxon>
        <taxon>Pseudomonadati</taxon>
        <taxon>Pseudomonadota</taxon>
        <taxon>Gammaproteobacteria</taxon>
        <taxon>Orbales</taxon>
        <taxon>Orbaceae</taxon>
        <taxon>Candidatus Schmidhempelia</taxon>
    </lineage>
</organism>
<dbReference type="Pfam" id="PF01121">
    <property type="entry name" value="CoaE"/>
    <property type="match status" value="1"/>
</dbReference>
<dbReference type="InterPro" id="IPR027417">
    <property type="entry name" value="P-loop_NTPase"/>
</dbReference>
<dbReference type="CDD" id="cd02022">
    <property type="entry name" value="DPCK"/>
    <property type="match status" value="1"/>
</dbReference>
<dbReference type="EC" id="2.7.1.24" evidence="5 6"/>
<comment type="function">
    <text evidence="5">Catalyzes the phosphorylation of the 3'-hydroxyl group of dephosphocoenzyme A to form coenzyme A.</text>
</comment>
<dbReference type="RefSeq" id="WP_024495386.1">
    <property type="nucleotide sequence ID" value="NZ_AWGA01000012.1"/>
</dbReference>
<evidence type="ECO:0000256" key="3">
    <source>
        <dbReference type="ARBA" id="ARBA00022840"/>
    </source>
</evidence>
<gene>
    <name evidence="5 7" type="primary">coaE</name>
    <name evidence="7" type="ORF">O970_01330</name>
</gene>
<accession>A0AB94IEM9</accession>
<dbReference type="PROSITE" id="PS51219">
    <property type="entry name" value="DPCK"/>
    <property type="match status" value="1"/>
</dbReference>
<evidence type="ECO:0000313" key="8">
    <source>
        <dbReference type="Proteomes" id="UP000506160"/>
    </source>
</evidence>
<evidence type="ECO:0000313" key="7">
    <source>
        <dbReference type="EMBL" id="TEA27947.1"/>
    </source>
</evidence>
<dbReference type="PROSITE" id="PS51257">
    <property type="entry name" value="PROKAR_LIPOPROTEIN"/>
    <property type="match status" value="1"/>
</dbReference>
<keyword evidence="5 7" id="KW-0808">Transferase</keyword>
<dbReference type="EMBL" id="AWGA01000012">
    <property type="protein sequence ID" value="TEA27947.1"/>
    <property type="molecule type" value="Genomic_DNA"/>
</dbReference>
<comment type="similarity">
    <text evidence="1 5">Belongs to the CoaE family.</text>
</comment>
<keyword evidence="5" id="KW-0963">Cytoplasm</keyword>
<dbReference type="SUPFAM" id="SSF52540">
    <property type="entry name" value="P-loop containing nucleoside triphosphate hydrolases"/>
    <property type="match status" value="1"/>
</dbReference>
<dbReference type="InterPro" id="IPR001977">
    <property type="entry name" value="Depp_CoAkinase"/>
</dbReference>
<evidence type="ECO:0000256" key="4">
    <source>
        <dbReference type="ARBA" id="ARBA00022993"/>
    </source>
</evidence>
<dbReference type="NCBIfam" id="TIGR00152">
    <property type="entry name" value="dephospho-CoA kinase"/>
    <property type="match status" value="1"/>
</dbReference>
<reference evidence="7 8" key="1">
    <citation type="journal article" date="2014" name="Appl. Environ. Microbiol.">
        <title>Genomic features of a bumble bee symbiont reflect its host environment.</title>
        <authorList>
            <person name="Martinson V.G."/>
            <person name="Magoc T."/>
            <person name="Koch H."/>
            <person name="Salzberg S.L."/>
            <person name="Moran N.A."/>
        </authorList>
    </citation>
    <scope>NUCLEOTIDE SEQUENCE [LARGE SCALE GENOMIC DNA]</scope>
    <source>
        <strain evidence="7 8">Bimp</strain>
    </source>
</reference>
<dbReference type="AlphaFoldDB" id="A0AB94IEM9"/>
<evidence type="ECO:0000256" key="6">
    <source>
        <dbReference type="NCBIfam" id="TIGR00152"/>
    </source>
</evidence>
<comment type="caution">
    <text evidence="7">The sequence shown here is derived from an EMBL/GenBank/DDBJ whole genome shotgun (WGS) entry which is preliminary data.</text>
</comment>
<feature type="binding site" evidence="5">
    <location>
        <begin position="15"/>
        <end position="20"/>
    </location>
    <ligand>
        <name>ATP</name>
        <dbReference type="ChEBI" id="CHEBI:30616"/>
    </ligand>
</feature>
<dbReference type="GO" id="GO:0004140">
    <property type="term" value="F:dephospho-CoA kinase activity"/>
    <property type="evidence" value="ECO:0007669"/>
    <property type="project" value="UniProtKB-UniRule"/>
</dbReference>
<comment type="catalytic activity">
    <reaction evidence="5">
        <text>3'-dephospho-CoA + ATP = ADP + CoA + H(+)</text>
        <dbReference type="Rhea" id="RHEA:18245"/>
        <dbReference type="ChEBI" id="CHEBI:15378"/>
        <dbReference type="ChEBI" id="CHEBI:30616"/>
        <dbReference type="ChEBI" id="CHEBI:57287"/>
        <dbReference type="ChEBI" id="CHEBI:57328"/>
        <dbReference type="ChEBI" id="CHEBI:456216"/>
        <dbReference type="EC" id="2.7.1.24"/>
    </reaction>
</comment>
<protein>
    <recommendedName>
        <fullName evidence="5 6">Dephospho-CoA kinase</fullName>
        <ecNumber evidence="5 6">2.7.1.24</ecNumber>
    </recommendedName>
    <alternativeName>
        <fullName evidence="5">Dephosphocoenzyme A kinase</fullName>
    </alternativeName>
</protein>
<evidence type="ECO:0000256" key="2">
    <source>
        <dbReference type="ARBA" id="ARBA00022741"/>
    </source>
</evidence>
<keyword evidence="3 5" id="KW-0067">ATP-binding</keyword>
<dbReference type="PANTHER" id="PTHR10695">
    <property type="entry name" value="DEPHOSPHO-COA KINASE-RELATED"/>
    <property type="match status" value="1"/>
</dbReference>
<dbReference type="Proteomes" id="UP000506160">
    <property type="component" value="Unassembled WGS sequence"/>
</dbReference>
<dbReference type="GO" id="GO:0015937">
    <property type="term" value="P:coenzyme A biosynthetic process"/>
    <property type="evidence" value="ECO:0007669"/>
    <property type="project" value="UniProtKB-UniRule"/>
</dbReference>
<dbReference type="PANTHER" id="PTHR10695:SF46">
    <property type="entry name" value="BIFUNCTIONAL COENZYME A SYNTHASE-RELATED"/>
    <property type="match status" value="1"/>
</dbReference>
<proteinExistence type="inferred from homology"/>
<name>A0AB94IEM9_9GAMM</name>
<keyword evidence="8" id="KW-1185">Reference proteome</keyword>
<keyword evidence="5 7" id="KW-0418">Kinase</keyword>
<dbReference type="Gene3D" id="3.40.50.300">
    <property type="entry name" value="P-loop containing nucleotide triphosphate hydrolases"/>
    <property type="match status" value="1"/>
</dbReference>
<evidence type="ECO:0000256" key="1">
    <source>
        <dbReference type="ARBA" id="ARBA00009018"/>
    </source>
</evidence>
<dbReference type="HAMAP" id="MF_00376">
    <property type="entry name" value="Dephospho_CoA_kinase"/>
    <property type="match status" value="1"/>
</dbReference>
<comment type="pathway">
    <text evidence="5">Cofactor biosynthesis; coenzyme A biosynthesis; CoA from (R)-pantothenate: step 5/5.</text>
</comment>
<keyword evidence="4 5" id="KW-0173">Coenzyme A biosynthesis</keyword>